<evidence type="ECO:0000259" key="1">
    <source>
        <dbReference type="PROSITE" id="PS51186"/>
    </source>
</evidence>
<reference evidence="2" key="1">
    <citation type="journal article" date="2014" name="Int. J. Syst. Evol. Microbiol.">
        <title>Complete genome sequence of Corynebacterium casei LMG S-19264T (=DSM 44701T), isolated from a smear-ripened cheese.</title>
        <authorList>
            <consortium name="US DOE Joint Genome Institute (JGI-PGF)"/>
            <person name="Walter F."/>
            <person name="Albersmeier A."/>
            <person name="Kalinowski J."/>
            <person name="Ruckert C."/>
        </authorList>
    </citation>
    <scope>NUCLEOTIDE SEQUENCE</scope>
    <source>
        <strain evidence="2">CGMCC 1.12360</strain>
    </source>
</reference>
<gene>
    <name evidence="2" type="ORF">GCM10010978_07030</name>
</gene>
<feature type="domain" description="N-acetyltransferase" evidence="1">
    <location>
        <begin position="1"/>
        <end position="151"/>
    </location>
</feature>
<dbReference type="InterPro" id="IPR016181">
    <property type="entry name" value="Acyl_CoA_acyltransferase"/>
</dbReference>
<dbReference type="AlphaFoldDB" id="A0A8J2ZQT2"/>
<dbReference type="Gene3D" id="3.40.630.30">
    <property type="match status" value="1"/>
</dbReference>
<sequence>MIKKMDVTKEKHAKDVLKLQIPAYRQEAALIGDDRLPPLTDTVRSLQTCGETFYGFYRNGKLRGVISCKVKGGVLDLHRLFVSPSDFRQGIAQKLFDFVQKNESRMTKMTVATAANNKPAIRFYEKNGFVQIKEQDTAEGIRLICFEKKISSDE</sequence>
<dbReference type="SUPFAM" id="SSF55729">
    <property type="entry name" value="Acyl-CoA N-acyltransferases (Nat)"/>
    <property type="match status" value="1"/>
</dbReference>
<dbReference type="InterPro" id="IPR000182">
    <property type="entry name" value="GNAT_dom"/>
</dbReference>
<keyword evidence="3" id="KW-1185">Reference proteome</keyword>
<reference evidence="2" key="2">
    <citation type="submission" date="2020-09" db="EMBL/GenBank/DDBJ databases">
        <authorList>
            <person name="Sun Q."/>
            <person name="Zhou Y."/>
        </authorList>
    </citation>
    <scope>NUCLEOTIDE SEQUENCE</scope>
    <source>
        <strain evidence="2">CGMCC 1.12360</strain>
    </source>
</reference>
<evidence type="ECO:0000313" key="3">
    <source>
        <dbReference type="Proteomes" id="UP000602050"/>
    </source>
</evidence>
<dbReference type="Pfam" id="PF13673">
    <property type="entry name" value="Acetyltransf_10"/>
    <property type="match status" value="1"/>
</dbReference>
<proteinExistence type="predicted"/>
<comment type="caution">
    <text evidence="2">The sequence shown here is derived from an EMBL/GenBank/DDBJ whole genome shotgun (WGS) entry which is preliminary data.</text>
</comment>
<name>A0A8J2ZQT2_9BACI</name>
<organism evidence="2 3">
    <name type="scientific">Compostibacillus humi</name>
    <dbReference type="NCBI Taxonomy" id="1245525"/>
    <lineage>
        <taxon>Bacteria</taxon>
        <taxon>Bacillati</taxon>
        <taxon>Bacillota</taxon>
        <taxon>Bacilli</taxon>
        <taxon>Bacillales</taxon>
        <taxon>Bacillaceae</taxon>
        <taxon>Compostibacillus</taxon>
    </lineage>
</organism>
<protein>
    <submittedName>
        <fullName evidence="2">N-acetyltransferase</fullName>
    </submittedName>
</protein>
<accession>A0A8J2ZQT2</accession>
<dbReference type="RefSeq" id="WP_188390996.1">
    <property type="nucleotide sequence ID" value="NZ_BMEV01000009.1"/>
</dbReference>
<dbReference type="PROSITE" id="PS51186">
    <property type="entry name" value="GNAT"/>
    <property type="match status" value="1"/>
</dbReference>
<dbReference type="EMBL" id="BMEV01000009">
    <property type="protein sequence ID" value="GGH71273.1"/>
    <property type="molecule type" value="Genomic_DNA"/>
</dbReference>
<dbReference type="GO" id="GO:0016747">
    <property type="term" value="F:acyltransferase activity, transferring groups other than amino-acyl groups"/>
    <property type="evidence" value="ECO:0007669"/>
    <property type="project" value="InterPro"/>
</dbReference>
<dbReference type="CDD" id="cd04301">
    <property type="entry name" value="NAT_SF"/>
    <property type="match status" value="1"/>
</dbReference>
<dbReference type="Proteomes" id="UP000602050">
    <property type="component" value="Unassembled WGS sequence"/>
</dbReference>
<evidence type="ECO:0000313" key="2">
    <source>
        <dbReference type="EMBL" id="GGH71273.1"/>
    </source>
</evidence>